<evidence type="ECO:0000256" key="3">
    <source>
        <dbReference type="ARBA" id="ARBA00022833"/>
    </source>
</evidence>
<feature type="coiled-coil region" evidence="5">
    <location>
        <begin position="628"/>
        <end position="702"/>
    </location>
</feature>
<feature type="compositionally biased region" description="Acidic residues" evidence="6">
    <location>
        <begin position="966"/>
        <end position="979"/>
    </location>
</feature>
<evidence type="ECO:0000256" key="4">
    <source>
        <dbReference type="PROSITE-ProRule" id="PRU00091"/>
    </source>
</evidence>
<evidence type="ECO:0000256" key="5">
    <source>
        <dbReference type="SAM" id="Coils"/>
    </source>
</evidence>
<keyword evidence="9" id="KW-1185">Reference proteome</keyword>
<proteinExistence type="predicted"/>
<feature type="region of interest" description="Disordered" evidence="6">
    <location>
        <begin position="1"/>
        <end position="57"/>
    </location>
</feature>
<feature type="domain" description="FYVE-type" evidence="7">
    <location>
        <begin position="356"/>
        <end position="439"/>
    </location>
</feature>
<evidence type="ECO:0000259" key="7">
    <source>
        <dbReference type="PROSITE" id="PS50178"/>
    </source>
</evidence>
<evidence type="ECO:0000313" key="8">
    <source>
        <dbReference type="EMBL" id="KAK2069944.1"/>
    </source>
</evidence>
<comment type="caution">
    <text evidence="8">The sequence shown here is derived from an EMBL/GenBank/DDBJ whole genome shotgun (WGS) entry which is preliminary data.</text>
</comment>
<dbReference type="Pfam" id="PF13092">
    <property type="entry name" value="CENP-L"/>
    <property type="match status" value="1"/>
</dbReference>
<feature type="region of interest" description="Disordered" evidence="6">
    <location>
        <begin position="951"/>
        <end position="990"/>
    </location>
</feature>
<feature type="compositionally biased region" description="Gly residues" evidence="6">
    <location>
        <begin position="570"/>
        <end position="579"/>
    </location>
</feature>
<sequence length="1132" mass="120760">MSTMSGRKLGGGRVLGSGKGLAPPTPSPRRVASPLTPSDGSTISLSPPSSSALPPDLFAHDDLASNISLPGPSSGNGAGSSRLVCPICDEEMLTLLQLNRHIDDVHQELPEATQDEVKTWFDKQVLKAKRFQPLSLINQTLRGLDVFESNEASPVVAPTIPAGPSTPGQPTRAPEPTLVEPDELITRKHWQRPTGNDLCTDPACGKRLGPLSGSVNCRSCGRLFCEAHTMYQMKLSRAAAHDPVRGWWARVCETCYKSRAGYNDHHGVLVDHTAAFAALRAKKLERRKLEMQRLETRLTRLTRLLVEAPPEVLAAAAAAAAAAGGGGGLFAPVASFSGQKNTRKVLEQSVVQWEDDAAVTKCPFCQQEFGSWTFRRHHCRICGKVVCADPTTGCSSEVGLNVAAPTSRLPPTSEKPAATADGQLSLDIRMCRACSTTLFSHRDFAAAATAKPADQRTYETLRQFERGIRQLLPSFHRALHALQPPDAAAAATARPTPPPTHAQIQDAAKLRRRLTDAFAKYDAAARRVRDLPAESEAQRRLQRAVHAQASAFLHANLIPLKSLPKLLRGAEGGGGGGSSSGRAGSNGHDRMGSTGAASPLRNGEVLGNGEGGEVAEEGTETGSEASAVATLEAEERALRERLVVLEEQRFLVLGMMGSARGARRFEEVGALRRNVEELDGEIEALQKKVGSLEERLEGLYSVPRLFNTSFSTHRASPLYTGAAHNALDDPAARRAIAARLRDTLVGDVVRGVEVGLAGEGDGGGGVLGAAGALVAVDLAWVGMAAVLGVGDEHDAEDGAVLDLLDREAIRGKRALHFLLRYEAGTYAALLLPRLAAEDDPVDAPESMQFTVDEAGYPPRGEDQPETTTTNHFVHLPLLLLRMPAPLKPAVASFLGATFDCRISPLRLGTRTLVAAWEAWLRTADPPSRGPLARDVVVTLGFHLAAAACEVGQKPGREGGGNRAEAEEGEEEEEEEEESEEKTGRREPGIKTVDVAIPASELRPFREAGEALLHDDAAKQQQHPAWEGGAAARQRLAGRLREEGWAWRAGAGARAQPFTEALARYLGRHLALDLFHPGVRVVKLACGGFVAAEGRVKVFGLEEGEGQGQGQRAAVLGLLRGLVERARVGVAGG</sequence>
<dbReference type="InterPro" id="IPR021565">
    <property type="entry name" value="Rbsn_Rab-bd"/>
</dbReference>
<organism evidence="8 9">
    <name type="scientific">Phyllachora maydis</name>
    <dbReference type="NCBI Taxonomy" id="1825666"/>
    <lineage>
        <taxon>Eukaryota</taxon>
        <taxon>Fungi</taxon>
        <taxon>Dikarya</taxon>
        <taxon>Ascomycota</taxon>
        <taxon>Pezizomycotina</taxon>
        <taxon>Sordariomycetes</taxon>
        <taxon>Sordariomycetidae</taxon>
        <taxon>Phyllachorales</taxon>
        <taxon>Phyllachoraceae</taxon>
        <taxon>Phyllachora</taxon>
    </lineage>
</organism>
<dbReference type="PANTHER" id="PTHR13510:SF44">
    <property type="entry name" value="RABENOSYN-5"/>
    <property type="match status" value="1"/>
</dbReference>
<dbReference type="Pfam" id="PF11464">
    <property type="entry name" value="Rbsn"/>
    <property type="match status" value="1"/>
</dbReference>
<dbReference type="SUPFAM" id="SSF57903">
    <property type="entry name" value="FYVE/PHD zinc finger"/>
    <property type="match status" value="2"/>
</dbReference>
<keyword evidence="3" id="KW-0862">Zinc</keyword>
<dbReference type="InterPro" id="IPR017455">
    <property type="entry name" value="Znf_FYVE-rel"/>
</dbReference>
<dbReference type="Pfam" id="PF01363">
    <property type="entry name" value="FYVE"/>
    <property type="match status" value="2"/>
</dbReference>
<feature type="compositionally biased region" description="Low complexity" evidence="6">
    <location>
        <begin position="44"/>
        <end position="55"/>
    </location>
</feature>
<dbReference type="EMBL" id="JAQQPM010000003">
    <property type="protein sequence ID" value="KAK2069944.1"/>
    <property type="molecule type" value="Genomic_DNA"/>
</dbReference>
<dbReference type="InterPro" id="IPR036531">
    <property type="entry name" value="Rbsn_Rab-bd_sf"/>
</dbReference>
<dbReference type="SMART" id="SM00064">
    <property type="entry name" value="FYVE"/>
    <property type="match status" value="2"/>
</dbReference>
<dbReference type="InterPro" id="IPR013087">
    <property type="entry name" value="Znf_C2H2_type"/>
</dbReference>
<dbReference type="CDD" id="cd15761">
    <property type="entry name" value="FYVE1_Vac1p_like"/>
    <property type="match status" value="1"/>
</dbReference>
<dbReference type="Gene3D" id="3.30.40.10">
    <property type="entry name" value="Zinc/RING finger domain, C3HC4 (zinc finger)"/>
    <property type="match status" value="2"/>
</dbReference>
<feature type="compositionally biased region" description="Gly residues" evidence="6">
    <location>
        <begin position="8"/>
        <end position="19"/>
    </location>
</feature>
<dbReference type="CDD" id="cd15737">
    <property type="entry name" value="FYVE2_Vac1p_like"/>
    <property type="match status" value="1"/>
</dbReference>
<gene>
    <name evidence="8" type="ORF">P8C59_004484</name>
</gene>
<evidence type="ECO:0000313" key="9">
    <source>
        <dbReference type="Proteomes" id="UP001217918"/>
    </source>
</evidence>
<dbReference type="InterPro" id="IPR052727">
    <property type="entry name" value="Rab4/Rab5_effector"/>
</dbReference>
<evidence type="ECO:0000256" key="2">
    <source>
        <dbReference type="ARBA" id="ARBA00022771"/>
    </source>
</evidence>
<reference evidence="8" key="1">
    <citation type="journal article" date="2023" name="Mol. Plant Microbe Interact.">
        <title>Elucidating the Obligate Nature and Biological Capacity of an Invasive Fungal Corn Pathogen.</title>
        <authorList>
            <person name="MacCready J.S."/>
            <person name="Roggenkamp E.M."/>
            <person name="Gdanetz K."/>
            <person name="Chilvers M.I."/>
        </authorList>
    </citation>
    <scope>NUCLEOTIDE SEQUENCE</scope>
    <source>
        <strain evidence="8">PM02</strain>
    </source>
</reference>
<dbReference type="PROSITE" id="PS00028">
    <property type="entry name" value="ZINC_FINGER_C2H2_1"/>
    <property type="match status" value="1"/>
</dbReference>
<dbReference type="Proteomes" id="UP001217918">
    <property type="component" value="Unassembled WGS sequence"/>
</dbReference>
<dbReference type="GO" id="GO:0008270">
    <property type="term" value="F:zinc ion binding"/>
    <property type="evidence" value="ECO:0007669"/>
    <property type="project" value="UniProtKB-KW"/>
</dbReference>
<keyword evidence="5" id="KW-0175">Coiled coil</keyword>
<keyword evidence="1" id="KW-0479">Metal-binding</keyword>
<keyword evidence="2 4" id="KW-0863">Zinc-finger</keyword>
<dbReference type="PANTHER" id="PTHR13510">
    <property type="entry name" value="FYVE-FINGER-CONTAINING RAB5 EFFECTOR PROTEIN RABENOSYN-5-RELATED"/>
    <property type="match status" value="1"/>
</dbReference>
<dbReference type="AlphaFoldDB" id="A0AAD9MAF5"/>
<accession>A0AAD9MAF5</accession>
<protein>
    <recommendedName>
        <fullName evidence="7">FYVE-type domain-containing protein</fullName>
    </recommendedName>
</protein>
<dbReference type="InterPro" id="IPR000306">
    <property type="entry name" value="Znf_FYVE"/>
</dbReference>
<dbReference type="InterPro" id="IPR011011">
    <property type="entry name" value="Znf_FYVE_PHD"/>
</dbReference>
<dbReference type="InterPro" id="IPR013083">
    <property type="entry name" value="Znf_RING/FYVE/PHD"/>
</dbReference>
<feature type="region of interest" description="Disordered" evidence="6">
    <location>
        <begin position="569"/>
        <end position="627"/>
    </location>
</feature>
<dbReference type="SUPFAM" id="SSF140125">
    <property type="entry name" value="Rabenosyn-5 Rab-binding domain-like"/>
    <property type="match status" value="1"/>
</dbReference>
<dbReference type="PROSITE" id="PS50178">
    <property type="entry name" value="ZF_FYVE"/>
    <property type="match status" value="1"/>
</dbReference>
<name>A0AAD9MAF5_9PEZI</name>
<evidence type="ECO:0000256" key="6">
    <source>
        <dbReference type="SAM" id="MobiDB-lite"/>
    </source>
</evidence>
<evidence type="ECO:0000256" key="1">
    <source>
        <dbReference type="ARBA" id="ARBA00022723"/>
    </source>
</evidence>
<dbReference type="InterPro" id="IPR025204">
    <property type="entry name" value="CENP-L"/>
</dbReference>